<comment type="caution">
    <text evidence="2">The sequence shown here is derived from an EMBL/GenBank/DDBJ whole genome shotgun (WGS) entry which is preliminary data.</text>
</comment>
<dbReference type="OrthoDB" id="9975114at2759"/>
<feature type="region of interest" description="Disordered" evidence="1">
    <location>
        <begin position="225"/>
        <end position="274"/>
    </location>
</feature>
<feature type="region of interest" description="Disordered" evidence="1">
    <location>
        <begin position="297"/>
        <end position="326"/>
    </location>
</feature>
<feature type="region of interest" description="Disordered" evidence="1">
    <location>
        <begin position="569"/>
        <end position="589"/>
    </location>
</feature>
<feature type="compositionally biased region" description="Basic and acidic residues" evidence="1">
    <location>
        <begin position="634"/>
        <end position="660"/>
    </location>
</feature>
<organism evidence="2 3">
    <name type="scientific">Penicillium ucsense</name>
    <dbReference type="NCBI Taxonomy" id="2839758"/>
    <lineage>
        <taxon>Eukaryota</taxon>
        <taxon>Fungi</taxon>
        <taxon>Dikarya</taxon>
        <taxon>Ascomycota</taxon>
        <taxon>Pezizomycotina</taxon>
        <taxon>Eurotiomycetes</taxon>
        <taxon>Eurotiomycetidae</taxon>
        <taxon>Eurotiales</taxon>
        <taxon>Aspergillaceae</taxon>
        <taxon>Penicillium</taxon>
    </lineage>
</organism>
<gene>
    <name evidence="2" type="ORF">PECM_001706</name>
</gene>
<feature type="compositionally biased region" description="Polar residues" evidence="1">
    <location>
        <begin position="574"/>
        <end position="589"/>
    </location>
</feature>
<feature type="compositionally biased region" description="Polar residues" evidence="1">
    <location>
        <begin position="764"/>
        <end position="787"/>
    </location>
</feature>
<feature type="region of interest" description="Disordered" evidence="1">
    <location>
        <begin position="610"/>
        <end position="811"/>
    </location>
</feature>
<dbReference type="EMBL" id="WIWV01000137">
    <property type="protein sequence ID" value="KAF7713017.1"/>
    <property type="molecule type" value="Genomic_DNA"/>
</dbReference>
<dbReference type="Proteomes" id="UP000631181">
    <property type="component" value="Unassembled WGS sequence"/>
</dbReference>
<evidence type="ECO:0000313" key="3">
    <source>
        <dbReference type="Proteomes" id="UP000631181"/>
    </source>
</evidence>
<proteinExistence type="predicted"/>
<sequence>MFSGTGARDRLRRSMSSRSMRRTRSSKDFSSIKTNQMNAQAMAAASRAMRPNASSSDSKAYDRVGGPHQVAIPPRRAPSSLRYTEQEAIIVNAFYEAAGVPPTPVLPESVENEDWRPPNPAELPQIIEPVGLDGRLNSRASSYRRLRKAKSMFSTRAKSSQTVYAPSQTETPRNAFELNRGEFHWDLPRTLRPSPSPNIIQRRRSHVIRHAKSHDAAIELARSQFRMGSYSPEPMQERPSSFHRKKREQKRFRQTLRMTSDNSPSLTSSPYSLSRWSSRSKSRALSASIKSGFRRIFGRSKPSGAGPEDAHERGDLSTPVPNSIAAAGQSLGHEGKTTVLAKDPVPADSPDGDSLHTVTSRVTSWADSSVANTIKTHTVRRRQSLSLIEEHVDLNKHLPETPDASAERIPARSMRGGLSGQMSPSAIQNWADSNDLYSALMQQIRDSDTRSPDEEIVCGAVPQHRAIPERASSIRSQHAVPQVVSEESSAAGSLVVSHVPQIESPTPRRSQGLMRVPRVIRRSRNVRASRPIEDVFAASQVPDIVPLYDGADEDTDSVVFCSLARSQTRDDSPSIYSRTSGGTPEESSSRMIANVLDNETGTATIFASQRATYSSPNRTHDQAPSGNPRPPSLDWKKWMDSEIERIENTTPVREHTREEAQPGSDQEDDVFKHMAEEQQTASEKVKEGPAVLRKGRRNTLGHELKRQPSGQNNYSRPFSRASSMSTVLPSRGTRSLIHEKPSQPAVTDKGTDGPADLPAEAVSPQKSSIVRTVPPNQSKEPETSSAIAQGPARDVSKRGLTQEQYRRYSARRPLAVGTSTNVRSMRSFQASLRMHGENTEKQKEYEELLDDYHQVQDSPSQISSKRMVEMFLESRRQEGVGHVDGTENGDAFV</sequence>
<accession>A0A8J8WFX4</accession>
<name>A0A8J8WFX4_9EURO</name>
<feature type="compositionally biased region" description="Polar residues" evidence="1">
    <location>
        <begin position="610"/>
        <end position="625"/>
    </location>
</feature>
<protein>
    <submittedName>
        <fullName evidence="2">Uncharacterized protein</fullName>
    </submittedName>
</protein>
<evidence type="ECO:0000313" key="2">
    <source>
        <dbReference type="EMBL" id="KAF7713017.1"/>
    </source>
</evidence>
<keyword evidence="3" id="KW-1185">Reference proteome</keyword>
<feature type="compositionally biased region" description="Low complexity" evidence="1">
    <location>
        <begin position="260"/>
        <end position="274"/>
    </location>
</feature>
<feature type="compositionally biased region" description="Basic residues" evidence="1">
    <location>
        <begin position="241"/>
        <end position="254"/>
    </location>
</feature>
<feature type="compositionally biased region" description="Low complexity" evidence="1">
    <location>
        <begin position="35"/>
        <end position="56"/>
    </location>
</feature>
<feature type="compositionally biased region" description="Basic residues" evidence="1">
    <location>
        <begin position="10"/>
        <end position="24"/>
    </location>
</feature>
<feature type="compositionally biased region" description="Polar residues" evidence="1">
    <location>
        <begin position="708"/>
        <end position="728"/>
    </location>
</feature>
<feature type="region of interest" description="Disordered" evidence="1">
    <location>
        <begin position="1"/>
        <end position="79"/>
    </location>
</feature>
<dbReference type="AlphaFoldDB" id="A0A8J8WFX4"/>
<evidence type="ECO:0000256" key="1">
    <source>
        <dbReference type="SAM" id="MobiDB-lite"/>
    </source>
</evidence>
<reference evidence="2" key="1">
    <citation type="journal article" date="2020" name="Front. Microbiol.">
        <title>Gene regulatory networks of Penicillium echinulatum 2HH and Penicillium oxalicum 114-2 inferred by a computational biology approach.</title>
        <authorList>
            <person name="Lenz A.R."/>
            <person name="Galan-Vasquez E."/>
            <person name="Balbinot E."/>
            <person name="De Abreu F.P."/>
            <person name="De Oliveira N.S."/>
            <person name="Da Rosa L.O."/>
            <person name="De Avila E Silva S."/>
            <person name="Camassola M."/>
            <person name="Dillon A.J.P."/>
            <person name="Perez-Rueda E."/>
        </authorList>
    </citation>
    <scope>NUCLEOTIDE SEQUENCE</scope>
    <source>
        <strain evidence="2">S1M29</strain>
    </source>
</reference>